<name>A0A5J9VCQ4_9POAL</name>
<dbReference type="AlphaFoldDB" id="A0A5J9VCQ4"/>
<dbReference type="PANTHER" id="PTHR47165">
    <property type="entry name" value="OS03G0429900 PROTEIN"/>
    <property type="match status" value="1"/>
</dbReference>
<evidence type="ECO:0000313" key="2">
    <source>
        <dbReference type="Proteomes" id="UP000324897"/>
    </source>
</evidence>
<keyword evidence="2" id="KW-1185">Reference proteome</keyword>
<gene>
    <name evidence="1" type="ORF">EJB05_15655</name>
</gene>
<dbReference type="PANTHER" id="PTHR47165:SF4">
    <property type="entry name" value="OS03G0429900 PROTEIN"/>
    <property type="match status" value="1"/>
</dbReference>
<organism evidence="1 2">
    <name type="scientific">Eragrostis curvula</name>
    <name type="common">weeping love grass</name>
    <dbReference type="NCBI Taxonomy" id="38414"/>
    <lineage>
        <taxon>Eukaryota</taxon>
        <taxon>Viridiplantae</taxon>
        <taxon>Streptophyta</taxon>
        <taxon>Embryophyta</taxon>
        <taxon>Tracheophyta</taxon>
        <taxon>Spermatophyta</taxon>
        <taxon>Magnoliopsida</taxon>
        <taxon>Liliopsida</taxon>
        <taxon>Poales</taxon>
        <taxon>Poaceae</taxon>
        <taxon>PACMAD clade</taxon>
        <taxon>Chloridoideae</taxon>
        <taxon>Eragrostideae</taxon>
        <taxon>Eragrostidinae</taxon>
        <taxon>Eragrostis</taxon>
    </lineage>
</organism>
<dbReference type="Proteomes" id="UP000324897">
    <property type="component" value="Unassembled WGS sequence"/>
</dbReference>
<dbReference type="SUPFAM" id="SSF50249">
    <property type="entry name" value="Nucleic acid-binding proteins"/>
    <property type="match status" value="2"/>
</dbReference>
<dbReference type="OrthoDB" id="696691at2759"/>
<evidence type="ECO:0000313" key="1">
    <source>
        <dbReference type="EMBL" id="TVU33843.1"/>
    </source>
</evidence>
<feature type="non-terminal residue" evidence="1">
    <location>
        <position position="1"/>
    </location>
</feature>
<evidence type="ECO:0008006" key="3">
    <source>
        <dbReference type="Google" id="ProtNLM"/>
    </source>
</evidence>
<dbReference type="EMBL" id="RWGY01000009">
    <property type="protein sequence ID" value="TVU33843.1"/>
    <property type="molecule type" value="Genomic_DNA"/>
</dbReference>
<sequence>MTINKCQGQTLGKVGVYLREPVFTHGQLYVVFSRDTIRILDRLIEDKVYYIESFEVTNPRPSYRPVRHPYMAKFTRYTNINECPAVSDTFPLYACDIVPFTTLLSRIDEIDYLSYTRTGRRVLHKIYITDGSETDPVTLWKEHAYRFEDEQIMSMSKQGPVAILLIGLTARWHEAWLQLQGSPTCMWYINPAIPQAVALQERYCLSLLGVEPGALEDANAPNIDLVCFGPTTEQLIGAPVLALLDAGGNAEGFIPPSITRCFGRQYQFRLSLPQTALGRDRPSFKIDAIETIPAIVLANNVPEQT</sequence>
<dbReference type="Gramene" id="TVU33843">
    <property type="protein sequence ID" value="TVU33843"/>
    <property type="gene ID" value="EJB05_15655"/>
</dbReference>
<reference evidence="1 2" key="1">
    <citation type="journal article" date="2019" name="Sci. Rep.">
        <title>A high-quality genome of Eragrostis curvula grass provides insights into Poaceae evolution and supports new strategies to enhance forage quality.</title>
        <authorList>
            <person name="Carballo J."/>
            <person name="Santos B.A.C.M."/>
            <person name="Zappacosta D."/>
            <person name="Garbus I."/>
            <person name="Selva J.P."/>
            <person name="Gallo C.A."/>
            <person name="Diaz A."/>
            <person name="Albertini E."/>
            <person name="Caccamo M."/>
            <person name="Echenique V."/>
        </authorList>
    </citation>
    <scope>NUCLEOTIDE SEQUENCE [LARGE SCALE GENOMIC DNA]</scope>
    <source>
        <strain evidence="2">cv. Victoria</strain>
        <tissue evidence="1">Leaf</tissue>
    </source>
</reference>
<dbReference type="InterPro" id="IPR012340">
    <property type="entry name" value="NA-bd_OB-fold"/>
</dbReference>
<dbReference type="Gene3D" id="2.40.50.140">
    <property type="entry name" value="Nucleic acid-binding proteins"/>
    <property type="match status" value="2"/>
</dbReference>
<proteinExistence type="predicted"/>
<feature type="non-terminal residue" evidence="1">
    <location>
        <position position="305"/>
    </location>
</feature>
<accession>A0A5J9VCQ4</accession>
<comment type="caution">
    <text evidence="1">The sequence shown here is derived from an EMBL/GenBank/DDBJ whole genome shotgun (WGS) entry which is preliminary data.</text>
</comment>
<protein>
    <recommendedName>
        <fullName evidence="3">DUF223 domain-containing protein</fullName>
    </recommendedName>
</protein>